<sequence>MAKGLPALSLLPVVSAYNSLEAYCPIFQSLMFHETWAILCKDMESNPSNPIRVLVCSIPKSCNGFAILQCKTLAATRINDKDLVATTVPIAPQKPPANYFGVVEQLMFRNWRKEDTDSRLLELCERPNDTYMRMSFSLLVKLSNAPKELDKIYTITKITRLSTVVKQFVLNADLVRSPLCDVILHPSDFPNAFKLDTVDIQGKNNMLNPVQYKAVESITKTIVCTSDRKPLVALLQGPSGTGKSHVIVELISRMLYMHYEKTYKYPRILVCAPSNNAVDEIAARLMRVRDARKSIVRVGVTMSTHPSVAAISLEELTKKRQQRIMDTNESLESCKLRTLTEELVVLRKNKTCLVASIDTANKNGQSVNLSKKARAIRSSNRRS</sequence>
<gene>
    <name evidence="3" type="ORF">GHT06_005554</name>
</gene>
<evidence type="ECO:0000256" key="1">
    <source>
        <dbReference type="SAM" id="SignalP"/>
    </source>
</evidence>
<dbReference type="Proteomes" id="UP000820818">
    <property type="component" value="Unassembled WGS sequence"/>
</dbReference>
<protein>
    <recommendedName>
        <fullName evidence="2">DNA2/NAM7 helicase helicase domain-containing protein</fullName>
    </recommendedName>
</protein>
<dbReference type="GO" id="GO:0004386">
    <property type="term" value="F:helicase activity"/>
    <property type="evidence" value="ECO:0007669"/>
    <property type="project" value="InterPro"/>
</dbReference>
<dbReference type="InterPro" id="IPR045055">
    <property type="entry name" value="DNA2/NAM7-like"/>
</dbReference>
<reference evidence="3" key="1">
    <citation type="submission" date="2022-05" db="EMBL/GenBank/DDBJ databases">
        <title>A multi-omics perspective on studying reproductive biology in Daphnia sinensis.</title>
        <authorList>
            <person name="Jia J."/>
        </authorList>
    </citation>
    <scope>NUCLEOTIDE SEQUENCE</scope>
    <source>
        <strain evidence="3">WSL</strain>
    </source>
</reference>
<dbReference type="AlphaFoldDB" id="A0AAD5KFS0"/>
<keyword evidence="4" id="KW-1185">Reference proteome</keyword>
<dbReference type="GO" id="GO:0001147">
    <property type="term" value="F:transcription termination site sequence-specific DNA binding"/>
    <property type="evidence" value="ECO:0007669"/>
    <property type="project" value="TreeGrafter"/>
</dbReference>
<feature type="chain" id="PRO_5042268043" description="DNA2/NAM7 helicase helicase domain-containing protein" evidence="1">
    <location>
        <begin position="17"/>
        <end position="383"/>
    </location>
</feature>
<feature type="signal peptide" evidence="1">
    <location>
        <begin position="1"/>
        <end position="16"/>
    </location>
</feature>
<proteinExistence type="predicted"/>
<keyword evidence="1" id="KW-0732">Signal</keyword>
<dbReference type="GO" id="GO:0006369">
    <property type="term" value="P:termination of RNA polymerase II transcription"/>
    <property type="evidence" value="ECO:0007669"/>
    <property type="project" value="TreeGrafter"/>
</dbReference>
<name>A0AAD5KFS0_9CRUS</name>
<organism evidence="3 4">
    <name type="scientific">Daphnia sinensis</name>
    <dbReference type="NCBI Taxonomy" id="1820382"/>
    <lineage>
        <taxon>Eukaryota</taxon>
        <taxon>Metazoa</taxon>
        <taxon>Ecdysozoa</taxon>
        <taxon>Arthropoda</taxon>
        <taxon>Crustacea</taxon>
        <taxon>Branchiopoda</taxon>
        <taxon>Diplostraca</taxon>
        <taxon>Cladocera</taxon>
        <taxon>Anomopoda</taxon>
        <taxon>Daphniidae</taxon>
        <taxon>Daphnia</taxon>
        <taxon>Daphnia similis group</taxon>
    </lineage>
</organism>
<comment type="caution">
    <text evidence="3">The sequence shown here is derived from an EMBL/GenBank/DDBJ whole genome shotgun (WGS) entry which is preliminary data.</text>
</comment>
<dbReference type="SUPFAM" id="SSF52540">
    <property type="entry name" value="P-loop containing nucleoside triphosphate hydrolases"/>
    <property type="match status" value="1"/>
</dbReference>
<dbReference type="InterPro" id="IPR027417">
    <property type="entry name" value="P-loop_NTPase"/>
</dbReference>
<dbReference type="EMBL" id="WJBH02000064">
    <property type="protein sequence ID" value="KAI9550999.1"/>
    <property type="molecule type" value="Genomic_DNA"/>
</dbReference>
<dbReference type="PANTHER" id="PTHR10887">
    <property type="entry name" value="DNA2/NAM7 HELICASE FAMILY"/>
    <property type="match status" value="1"/>
</dbReference>
<evidence type="ECO:0000313" key="4">
    <source>
        <dbReference type="Proteomes" id="UP000820818"/>
    </source>
</evidence>
<evidence type="ECO:0000259" key="2">
    <source>
        <dbReference type="Pfam" id="PF13086"/>
    </source>
</evidence>
<feature type="domain" description="DNA2/NAM7 helicase helicase" evidence="2">
    <location>
        <begin position="223"/>
        <end position="374"/>
    </location>
</feature>
<dbReference type="InterPro" id="IPR041677">
    <property type="entry name" value="DNA2/NAM7_AAA_11"/>
</dbReference>
<accession>A0AAD5KFS0</accession>
<dbReference type="GO" id="GO:0016604">
    <property type="term" value="C:nuclear body"/>
    <property type="evidence" value="ECO:0007669"/>
    <property type="project" value="TreeGrafter"/>
</dbReference>
<dbReference type="PANTHER" id="PTHR10887:SF495">
    <property type="entry name" value="HELICASE SENATAXIN ISOFORM X1-RELATED"/>
    <property type="match status" value="1"/>
</dbReference>
<dbReference type="Gene3D" id="3.40.50.300">
    <property type="entry name" value="P-loop containing nucleotide triphosphate hydrolases"/>
    <property type="match status" value="1"/>
</dbReference>
<dbReference type="Pfam" id="PF13086">
    <property type="entry name" value="AAA_11"/>
    <property type="match status" value="1"/>
</dbReference>
<evidence type="ECO:0000313" key="3">
    <source>
        <dbReference type="EMBL" id="KAI9550999.1"/>
    </source>
</evidence>